<dbReference type="Gene3D" id="3.30.710.10">
    <property type="entry name" value="Potassium Channel Kv1.1, Chain A"/>
    <property type="match status" value="1"/>
</dbReference>
<gene>
    <name evidence="2" type="ORF">CONPUDRAFT_77371</name>
</gene>
<proteinExistence type="predicted"/>
<protein>
    <recommendedName>
        <fullName evidence="1">BTB domain-containing protein</fullName>
    </recommendedName>
</protein>
<sequence length="330" mass="36772">MPFPLPLTWAKVDFLDYTFNLGPPDRPAEPPFDDPEADIILRSSDNVTFRVFKSFLACSSTVLGQVSSGGSQVIDLSAHSSAVRTALLCCYPDEYRPSTPLEPAAIADAAEVALVYGMPEVTNLLRQEVACPHNLQHYALEAFSVCKRFNWNKEGREAALHTLSQSSPSHKNANQRLLDWCSSKPSARQVPSVNRVLSNYYSRCGKVASRVGTDLRWPISYPVKRSHHQCDIVSVPRYGRNNLGSIKVPVWLAEFVEETKEAFLDDPDVVSVLSNARINSTLRLAAAHCTGCCEFAPAFMHERFIPAYKTFVQKALNKVSMSQSLYRSNR</sequence>
<feature type="domain" description="BTB" evidence="1">
    <location>
        <begin position="37"/>
        <end position="127"/>
    </location>
</feature>
<dbReference type="GeneID" id="19209608"/>
<comment type="caution">
    <text evidence="2">The sequence shown here is derived from an EMBL/GenBank/DDBJ whole genome shotgun (WGS) entry which is preliminary data.</text>
</comment>
<reference evidence="3" key="1">
    <citation type="journal article" date="2012" name="Science">
        <title>The Paleozoic origin of enzymatic lignin decomposition reconstructed from 31 fungal genomes.</title>
        <authorList>
            <person name="Floudas D."/>
            <person name="Binder M."/>
            <person name="Riley R."/>
            <person name="Barry K."/>
            <person name="Blanchette R.A."/>
            <person name="Henrissat B."/>
            <person name="Martinez A.T."/>
            <person name="Otillar R."/>
            <person name="Spatafora J.W."/>
            <person name="Yadav J.S."/>
            <person name="Aerts A."/>
            <person name="Benoit I."/>
            <person name="Boyd A."/>
            <person name="Carlson A."/>
            <person name="Copeland A."/>
            <person name="Coutinho P.M."/>
            <person name="de Vries R.P."/>
            <person name="Ferreira P."/>
            <person name="Findley K."/>
            <person name="Foster B."/>
            <person name="Gaskell J."/>
            <person name="Glotzer D."/>
            <person name="Gorecki P."/>
            <person name="Heitman J."/>
            <person name="Hesse C."/>
            <person name="Hori C."/>
            <person name="Igarashi K."/>
            <person name="Jurgens J.A."/>
            <person name="Kallen N."/>
            <person name="Kersten P."/>
            <person name="Kohler A."/>
            <person name="Kuees U."/>
            <person name="Kumar T.K.A."/>
            <person name="Kuo A."/>
            <person name="LaButti K."/>
            <person name="Larrondo L.F."/>
            <person name="Lindquist E."/>
            <person name="Ling A."/>
            <person name="Lombard V."/>
            <person name="Lucas S."/>
            <person name="Lundell T."/>
            <person name="Martin R."/>
            <person name="McLaughlin D.J."/>
            <person name="Morgenstern I."/>
            <person name="Morin E."/>
            <person name="Murat C."/>
            <person name="Nagy L.G."/>
            <person name="Nolan M."/>
            <person name="Ohm R.A."/>
            <person name="Patyshakuliyeva A."/>
            <person name="Rokas A."/>
            <person name="Ruiz-Duenas F.J."/>
            <person name="Sabat G."/>
            <person name="Salamov A."/>
            <person name="Samejima M."/>
            <person name="Schmutz J."/>
            <person name="Slot J.C."/>
            <person name="St John F."/>
            <person name="Stenlid J."/>
            <person name="Sun H."/>
            <person name="Sun S."/>
            <person name="Syed K."/>
            <person name="Tsang A."/>
            <person name="Wiebenga A."/>
            <person name="Young D."/>
            <person name="Pisabarro A."/>
            <person name="Eastwood D.C."/>
            <person name="Martin F."/>
            <person name="Cullen D."/>
            <person name="Grigoriev I.V."/>
            <person name="Hibbett D.S."/>
        </authorList>
    </citation>
    <scope>NUCLEOTIDE SEQUENCE [LARGE SCALE GENOMIC DNA]</scope>
    <source>
        <strain evidence="3">RWD-64-598 SS2</strain>
    </source>
</reference>
<dbReference type="InterPro" id="IPR011333">
    <property type="entry name" value="SKP1/BTB/POZ_sf"/>
</dbReference>
<dbReference type="KEGG" id="cput:CONPUDRAFT_77371"/>
<keyword evidence="3" id="KW-1185">Reference proteome</keyword>
<dbReference type="InterPro" id="IPR000210">
    <property type="entry name" value="BTB/POZ_dom"/>
</dbReference>
<dbReference type="AlphaFoldDB" id="A0A5M3M7R0"/>
<evidence type="ECO:0000313" key="3">
    <source>
        <dbReference type="Proteomes" id="UP000053558"/>
    </source>
</evidence>
<dbReference type="Proteomes" id="UP000053558">
    <property type="component" value="Unassembled WGS sequence"/>
</dbReference>
<evidence type="ECO:0000313" key="2">
    <source>
        <dbReference type="EMBL" id="EIW75073.1"/>
    </source>
</evidence>
<organism evidence="2 3">
    <name type="scientific">Coniophora puteana (strain RWD-64-598)</name>
    <name type="common">Brown rot fungus</name>
    <dbReference type="NCBI Taxonomy" id="741705"/>
    <lineage>
        <taxon>Eukaryota</taxon>
        <taxon>Fungi</taxon>
        <taxon>Dikarya</taxon>
        <taxon>Basidiomycota</taxon>
        <taxon>Agaricomycotina</taxon>
        <taxon>Agaricomycetes</taxon>
        <taxon>Agaricomycetidae</taxon>
        <taxon>Boletales</taxon>
        <taxon>Coniophorineae</taxon>
        <taxon>Coniophoraceae</taxon>
        <taxon>Coniophora</taxon>
    </lineage>
</organism>
<evidence type="ECO:0000259" key="1">
    <source>
        <dbReference type="Pfam" id="PF00651"/>
    </source>
</evidence>
<dbReference type="RefSeq" id="XP_007774509.1">
    <property type="nucleotide sequence ID" value="XM_007776319.1"/>
</dbReference>
<accession>A0A5M3M7R0</accession>
<name>A0A5M3M7R0_CONPW</name>
<dbReference type="EMBL" id="JH711589">
    <property type="protein sequence ID" value="EIW75073.1"/>
    <property type="molecule type" value="Genomic_DNA"/>
</dbReference>
<dbReference type="Pfam" id="PF00651">
    <property type="entry name" value="BTB"/>
    <property type="match status" value="1"/>
</dbReference>